<sequence>MLTNAIKQSEAYKAFIDYSISLVLPKKTRGKVSKGKQQEVTTKKKTVITIDDNIITDDLDVAFELGNSISKTDAEIADETRHVHDTHARVVTEKAASGEESKESNGELAHRVTGIQVMTVEEQFAADTKKAMKASKKANREATRTLQQSGGSTEGAEESDKSDENVDDIPWVSTSDEVEKGDEDDDRSIDIEENDDKRTDSDNGDLAMTDIEKNVAKKTEEQGDEEQAEEAQDDDEDQDQKDQADDDIIGTLFLNLSSDASLVGTNKETADVKINFLLDVQIQQEIPSVLSASLLDVLVSVISPLTTTITPPLTTLLTTTPIPTPPIITDEEHKQKDIVFKMMMSSNSYERHPAHKALYDALLESIFMDENDMDRLDVDPAS</sequence>
<feature type="region of interest" description="Disordered" evidence="1">
    <location>
        <begin position="92"/>
        <end position="112"/>
    </location>
</feature>
<feature type="compositionally biased region" description="Acidic residues" evidence="1">
    <location>
        <begin position="222"/>
        <end position="242"/>
    </location>
</feature>
<protein>
    <submittedName>
        <fullName evidence="2">Uncharacterized protein</fullName>
    </submittedName>
</protein>
<feature type="compositionally biased region" description="Acidic residues" evidence="1">
    <location>
        <begin position="179"/>
        <end position="194"/>
    </location>
</feature>
<name>A0ABQ5B5P2_9ASTR</name>
<organism evidence="2 3">
    <name type="scientific">Tanacetum coccineum</name>
    <dbReference type="NCBI Taxonomy" id="301880"/>
    <lineage>
        <taxon>Eukaryota</taxon>
        <taxon>Viridiplantae</taxon>
        <taxon>Streptophyta</taxon>
        <taxon>Embryophyta</taxon>
        <taxon>Tracheophyta</taxon>
        <taxon>Spermatophyta</taxon>
        <taxon>Magnoliopsida</taxon>
        <taxon>eudicotyledons</taxon>
        <taxon>Gunneridae</taxon>
        <taxon>Pentapetalae</taxon>
        <taxon>asterids</taxon>
        <taxon>campanulids</taxon>
        <taxon>Asterales</taxon>
        <taxon>Asteraceae</taxon>
        <taxon>Asteroideae</taxon>
        <taxon>Anthemideae</taxon>
        <taxon>Anthemidinae</taxon>
        <taxon>Tanacetum</taxon>
    </lineage>
</organism>
<evidence type="ECO:0000313" key="2">
    <source>
        <dbReference type="EMBL" id="GJT09574.1"/>
    </source>
</evidence>
<reference evidence="2" key="2">
    <citation type="submission" date="2022-01" db="EMBL/GenBank/DDBJ databases">
        <authorList>
            <person name="Yamashiro T."/>
            <person name="Shiraishi A."/>
            <person name="Satake H."/>
            <person name="Nakayama K."/>
        </authorList>
    </citation>
    <scope>NUCLEOTIDE SEQUENCE</scope>
</reference>
<feature type="compositionally biased region" description="Basic and acidic residues" evidence="1">
    <location>
        <begin position="210"/>
        <end position="221"/>
    </location>
</feature>
<proteinExistence type="predicted"/>
<evidence type="ECO:0000256" key="1">
    <source>
        <dbReference type="SAM" id="MobiDB-lite"/>
    </source>
</evidence>
<reference evidence="2" key="1">
    <citation type="journal article" date="2022" name="Int. J. Mol. Sci.">
        <title>Draft Genome of Tanacetum Coccineum: Genomic Comparison of Closely Related Tanacetum-Family Plants.</title>
        <authorList>
            <person name="Yamashiro T."/>
            <person name="Shiraishi A."/>
            <person name="Nakayama K."/>
            <person name="Satake H."/>
        </authorList>
    </citation>
    <scope>NUCLEOTIDE SEQUENCE</scope>
</reference>
<accession>A0ABQ5B5P2</accession>
<feature type="region of interest" description="Disordered" evidence="1">
    <location>
        <begin position="131"/>
        <end position="242"/>
    </location>
</feature>
<comment type="caution">
    <text evidence="2">The sequence shown here is derived from an EMBL/GenBank/DDBJ whole genome shotgun (WGS) entry which is preliminary data.</text>
</comment>
<evidence type="ECO:0000313" key="3">
    <source>
        <dbReference type="Proteomes" id="UP001151760"/>
    </source>
</evidence>
<keyword evidence="3" id="KW-1185">Reference proteome</keyword>
<gene>
    <name evidence="2" type="ORF">Tco_0856616</name>
</gene>
<dbReference type="Proteomes" id="UP001151760">
    <property type="component" value="Unassembled WGS sequence"/>
</dbReference>
<dbReference type="EMBL" id="BQNB010012917">
    <property type="protein sequence ID" value="GJT09574.1"/>
    <property type="molecule type" value="Genomic_DNA"/>
</dbReference>
<feature type="compositionally biased region" description="Basic and acidic residues" evidence="1">
    <location>
        <begin position="92"/>
        <end position="110"/>
    </location>
</feature>